<feature type="domain" description="Shikimate dehydrogenase substrate binding N-terminal" evidence="9">
    <location>
        <begin position="6"/>
        <end position="88"/>
    </location>
</feature>
<evidence type="ECO:0000259" key="8">
    <source>
        <dbReference type="Pfam" id="PF01488"/>
    </source>
</evidence>
<dbReference type="NCBIfam" id="TIGR00507">
    <property type="entry name" value="aroE"/>
    <property type="match status" value="1"/>
</dbReference>
<keyword evidence="5 11" id="KW-0560">Oxidoreductase</keyword>
<evidence type="ECO:0000259" key="10">
    <source>
        <dbReference type="Pfam" id="PF18317"/>
    </source>
</evidence>
<dbReference type="InterPro" id="IPR022893">
    <property type="entry name" value="Shikimate_DH_fam"/>
</dbReference>
<dbReference type="GO" id="GO:0009073">
    <property type="term" value="P:aromatic amino acid family biosynthetic process"/>
    <property type="evidence" value="ECO:0007669"/>
    <property type="project" value="UniProtKB-KW"/>
</dbReference>
<dbReference type="GO" id="GO:0004764">
    <property type="term" value="F:shikimate 3-dehydrogenase (NADP+) activity"/>
    <property type="evidence" value="ECO:0007669"/>
    <property type="project" value="UniProtKB-EC"/>
</dbReference>
<name>A0A9Q8TZL4_9ENTR</name>
<keyword evidence="6" id="KW-0057">Aromatic amino acid biosynthesis</keyword>
<dbReference type="InterPro" id="IPR006151">
    <property type="entry name" value="Shikm_DH/Glu-tRNA_Rdtase"/>
</dbReference>
<evidence type="ECO:0000256" key="4">
    <source>
        <dbReference type="ARBA" id="ARBA00022857"/>
    </source>
</evidence>
<dbReference type="GO" id="GO:0005829">
    <property type="term" value="C:cytosol"/>
    <property type="evidence" value="ECO:0007669"/>
    <property type="project" value="TreeGrafter"/>
</dbReference>
<dbReference type="SUPFAM" id="SSF51735">
    <property type="entry name" value="NAD(P)-binding Rossmann-fold domains"/>
    <property type="match status" value="1"/>
</dbReference>
<dbReference type="InterPro" id="IPR036291">
    <property type="entry name" value="NAD(P)-bd_dom_sf"/>
</dbReference>
<dbReference type="Pfam" id="PF18317">
    <property type="entry name" value="SDH_C"/>
    <property type="match status" value="1"/>
</dbReference>
<dbReference type="Pfam" id="PF01488">
    <property type="entry name" value="Shikimate_DH"/>
    <property type="match status" value="1"/>
</dbReference>
<dbReference type="Pfam" id="PF08501">
    <property type="entry name" value="Shikimate_dh_N"/>
    <property type="match status" value="1"/>
</dbReference>
<evidence type="ECO:0000256" key="7">
    <source>
        <dbReference type="ARBA" id="ARBA00049442"/>
    </source>
</evidence>
<proteinExistence type="predicted"/>
<dbReference type="GO" id="GO:0009423">
    <property type="term" value="P:chorismate biosynthetic process"/>
    <property type="evidence" value="ECO:0007669"/>
    <property type="project" value="TreeGrafter"/>
</dbReference>
<protein>
    <recommendedName>
        <fullName evidence="2">shikimate dehydrogenase (NADP(+))</fullName>
        <ecNumber evidence="2">1.1.1.25</ecNumber>
    </recommendedName>
</protein>
<dbReference type="EC" id="1.1.1.25" evidence="2"/>
<accession>A0A9Q8TZL4</accession>
<dbReference type="PANTHER" id="PTHR21089:SF1">
    <property type="entry name" value="BIFUNCTIONAL 3-DEHYDROQUINATE DEHYDRATASE_SHIKIMATE DEHYDROGENASE, CHLOROPLASTIC"/>
    <property type="match status" value="1"/>
</dbReference>
<keyword evidence="4" id="KW-0521">NADP</keyword>
<dbReference type="EMBL" id="CP097753">
    <property type="protein sequence ID" value="URJ27970.1"/>
    <property type="molecule type" value="Genomic_DNA"/>
</dbReference>
<organism evidence="11 12">
    <name type="scientific">Candidatus Blochmannia vicinus</name>
    <name type="common">nom. nud.</name>
    <dbReference type="NCBI Taxonomy" id="251540"/>
    <lineage>
        <taxon>Bacteria</taxon>
        <taxon>Pseudomonadati</taxon>
        <taxon>Pseudomonadota</taxon>
        <taxon>Gammaproteobacteria</taxon>
        <taxon>Enterobacterales</taxon>
        <taxon>Enterobacteriaceae</taxon>
        <taxon>ant endosymbionts</taxon>
        <taxon>Candidatus Blochmanniella</taxon>
    </lineage>
</organism>
<evidence type="ECO:0000313" key="11">
    <source>
        <dbReference type="EMBL" id="URJ27970.1"/>
    </source>
</evidence>
<dbReference type="CDD" id="cd01065">
    <property type="entry name" value="NAD_bind_Shikimate_DH"/>
    <property type="match status" value="1"/>
</dbReference>
<evidence type="ECO:0000256" key="5">
    <source>
        <dbReference type="ARBA" id="ARBA00023002"/>
    </source>
</evidence>
<evidence type="ECO:0000313" key="12">
    <source>
        <dbReference type="Proteomes" id="UP001056209"/>
    </source>
</evidence>
<comment type="pathway">
    <text evidence="1">Metabolic intermediate biosynthesis; chorismate biosynthesis; chorismate from D-erythrose 4-phosphate and phosphoenolpyruvate: step 4/7.</text>
</comment>
<dbReference type="PANTHER" id="PTHR21089">
    <property type="entry name" value="SHIKIMATE DEHYDROGENASE"/>
    <property type="match status" value="1"/>
</dbReference>
<dbReference type="GO" id="GO:0050661">
    <property type="term" value="F:NADP binding"/>
    <property type="evidence" value="ECO:0007669"/>
    <property type="project" value="InterPro"/>
</dbReference>
<evidence type="ECO:0000256" key="2">
    <source>
        <dbReference type="ARBA" id="ARBA00012962"/>
    </source>
</evidence>
<dbReference type="InterPro" id="IPR041121">
    <property type="entry name" value="SDH_C"/>
</dbReference>
<dbReference type="NCBIfam" id="NF001310">
    <property type="entry name" value="PRK00258.1-2"/>
    <property type="match status" value="1"/>
</dbReference>
<dbReference type="Gene3D" id="3.40.50.720">
    <property type="entry name" value="NAD(P)-binding Rossmann-like Domain"/>
    <property type="match status" value="1"/>
</dbReference>
<feature type="domain" description="SDH C-terminal" evidence="10">
    <location>
        <begin position="258"/>
        <end position="287"/>
    </location>
</feature>
<comment type="catalytic activity">
    <reaction evidence="7">
        <text>shikimate + NADP(+) = 3-dehydroshikimate + NADPH + H(+)</text>
        <dbReference type="Rhea" id="RHEA:17737"/>
        <dbReference type="ChEBI" id="CHEBI:15378"/>
        <dbReference type="ChEBI" id="CHEBI:16630"/>
        <dbReference type="ChEBI" id="CHEBI:36208"/>
        <dbReference type="ChEBI" id="CHEBI:57783"/>
        <dbReference type="ChEBI" id="CHEBI:58349"/>
        <dbReference type="EC" id="1.1.1.25"/>
    </reaction>
</comment>
<evidence type="ECO:0000259" key="9">
    <source>
        <dbReference type="Pfam" id="PF08501"/>
    </source>
</evidence>
<dbReference type="InterPro" id="IPR046346">
    <property type="entry name" value="Aminoacid_DH-like_N_sf"/>
</dbReference>
<reference evidence="11" key="1">
    <citation type="submission" date="2022-05" db="EMBL/GenBank/DDBJ databases">
        <title>Impact of host demography and evolutionary history on endosymbiont molecular evolution: a test in carpenter ants (Genus Camponotus) and their Blochmannia endosymbionts.</title>
        <authorList>
            <person name="Manthey J.D."/>
            <person name="Giron J.C."/>
            <person name="Hruska J.P."/>
        </authorList>
    </citation>
    <scope>NUCLEOTIDE SEQUENCE</scope>
    <source>
        <strain evidence="11">C-039</strain>
    </source>
</reference>
<sequence length="293" mass="32837">MSAFAVFGNPIEHSKSAEIYALFANEIGIKKGYDLKLVSKNNFENLLYNFFKLDGLGANITTPFKEHAYFLCQKLTERAVLARSVNTIKKINNKILLGDNTDGIGFISDLKRLNWINNNNHITAMTHHDNKSMKINILLIGAGGASKGILLALLTTVVECYIYIVNRTFHKAQTLVSYCHEIGYKNVSCMPLCELADNTNKYSLIINATTSSMINTIPKIPPTIITPLTKCYDLFYQKQDTSFITWCKKNGSIHCSDGLGMLVEQAAHAFLLWHNLLPSVNLVLNHLRSTLYV</sequence>
<evidence type="ECO:0000256" key="6">
    <source>
        <dbReference type="ARBA" id="ARBA00023141"/>
    </source>
</evidence>
<dbReference type="RefSeq" id="WP_250248363.1">
    <property type="nucleotide sequence ID" value="NZ_CP097753.1"/>
</dbReference>
<dbReference type="InterPro" id="IPR013708">
    <property type="entry name" value="Shikimate_DH-bd_N"/>
</dbReference>
<dbReference type="Proteomes" id="UP001056209">
    <property type="component" value="Chromosome"/>
</dbReference>
<gene>
    <name evidence="11" type="primary">aroE</name>
    <name evidence="11" type="ORF">M9393_02120</name>
</gene>
<dbReference type="AlphaFoldDB" id="A0A9Q8TZL4"/>
<dbReference type="Gene3D" id="3.40.50.10860">
    <property type="entry name" value="Leucine Dehydrogenase, chain A, domain 1"/>
    <property type="match status" value="1"/>
</dbReference>
<keyword evidence="3" id="KW-0028">Amino-acid biosynthesis</keyword>
<evidence type="ECO:0000256" key="3">
    <source>
        <dbReference type="ARBA" id="ARBA00022605"/>
    </source>
</evidence>
<dbReference type="GO" id="GO:0019632">
    <property type="term" value="P:shikimate metabolic process"/>
    <property type="evidence" value="ECO:0007669"/>
    <property type="project" value="InterPro"/>
</dbReference>
<evidence type="ECO:0000256" key="1">
    <source>
        <dbReference type="ARBA" id="ARBA00004871"/>
    </source>
</evidence>
<dbReference type="GO" id="GO:0008652">
    <property type="term" value="P:amino acid biosynthetic process"/>
    <property type="evidence" value="ECO:0007669"/>
    <property type="project" value="UniProtKB-KW"/>
</dbReference>
<dbReference type="InterPro" id="IPR011342">
    <property type="entry name" value="Shikimate_DH"/>
</dbReference>
<feature type="domain" description="Quinate/shikimate 5-dehydrogenase/glutamyl-tRNA reductase" evidence="8">
    <location>
        <begin position="133"/>
        <end position="212"/>
    </location>
</feature>
<dbReference type="SUPFAM" id="SSF53223">
    <property type="entry name" value="Aminoacid dehydrogenase-like, N-terminal domain"/>
    <property type="match status" value="1"/>
</dbReference>